<sequence length="493" mass="56075">MGLFSSEKPVQQPPKVPTDEVIPLNAADDTDVLRSVCVVLSYRFDDVLDPEKLKSSYEKLLDRPGWRKIGARLRLNPNGRLEYHIPEKYDETRPIVTWSHVTHDMSITEHPLASKLPRPTTKPAVVGDPHDFDELTCSPDAPKTLDDYLSRDVPQTCLHVVSFNDSTLISISLPHTLTDGTGGAQIYRCWALVLQGREDEVPDFHGYDSDPLATFGDKSSEEYMFAPQLLTGWRKWLFIAYQIYDGWRYKTSSRIMCVPGPYMAAQRKKAIEEIRADTGNDKAFVSDNDVLTAWFTRLEAGHFPKNSNLTVRIMNAFALAAVLGNDHLPTTKVFISNAATEIYTFFTVRELFTKPLSQLAWKIRQSMMTGGTREQVEALQAVKKQTLAREGHTWPMFGDASMEMMSYSNWTKGKYFETDFSAAMTRVGFPENRRAEKPGYASMVQFNAWSTKFDLRNLMPIMGKDAAGNYWLQGPLRDVVWRRIERELKAAKD</sequence>
<organism evidence="2">
    <name type="scientific">Emericella variicolor</name>
    <name type="common">Aspergillus stellatus</name>
    <dbReference type="NCBI Taxonomy" id="1549217"/>
    <lineage>
        <taxon>Eukaryota</taxon>
        <taxon>Fungi</taxon>
        <taxon>Dikarya</taxon>
        <taxon>Ascomycota</taxon>
        <taxon>Pezizomycotina</taxon>
        <taxon>Eurotiomycetes</taxon>
        <taxon>Eurotiomycetidae</taxon>
        <taxon>Eurotiales</taxon>
        <taxon>Aspergillaceae</taxon>
        <taxon>Aspergillus</taxon>
        <taxon>Aspergillus subgen. Nidulantes</taxon>
    </lineage>
</organism>
<dbReference type="EMBL" id="LC492132">
    <property type="protein sequence ID" value="BBM05081.1"/>
    <property type="molecule type" value="Genomic_DNA"/>
</dbReference>
<evidence type="ECO:0000256" key="1">
    <source>
        <dbReference type="SAM" id="MobiDB-lite"/>
    </source>
</evidence>
<name>A0A679DPX8_EMEVA</name>
<dbReference type="AlphaFoldDB" id="A0A679DPX8"/>
<dbReference type="InterPro" id="IPR023213">
    <property type="entry name" value="CAT-like_dom_sf"/>
</dbReference>
<proteinExistence type="predicted"/>
<dbReference type="Gene3D" id="3.30.559.10">
    <property type="entry name" value="Chloramphenicol acetyltransferase-like domain"/>
    <property type="match status" value="2"/>
</dbReference>
<evidence type="ECO:0000313" key="2">
    <source>
        <dbReference type="EMBL" id="BBM05081.1"/>
    </source>
</evidence>
<accession>A0A679DPX8</accession>
<feature type="region of interest" description="Disordered" evidence="1">
    <location>
        <begin position="1"/>
        <end position="21"/>
    </location>
</feature>
<reference evidence="2" key="1">
    <citation type="journal article" date="2019" name="Bioorg. Med. Chem. Lett.">
        <title>Functional expression of a highly-reducing polyketide synthase of Emericella variecolor IFM42010, an asteltoxin-producing strain, resulted in production of two polyenoic beta-ketolactones with opposite stereochemistry.</title>
        <authorList>
            <person name="Hashimoto M."/>
            <person name="Ichijo H."/>
            <person name="Fujiwara K."/>
            <person name="Sugasawa H."/>
            <person name="Abo S."/>
            <person name="Matsudo K."/>
            <person name="Uchiyama N."/>
            <person name="Goda Y."/>
            <person name="Fujii I."/>
        </authorList>
    </citation>
    <scope>NUCLEOTIDE SEQUENCE</scope>
    <source>
        <strain evidence="2">IFM 42010</strain>
    </source>
</reference>
<protein>
    <submittedName>
        <fullName evidence="2">Putative transcriptional regulator</fullName>
    </submittedName>
</protein>